<reference evidence="3" key="1">
    <citation type="submission" date="2022-12" db="EMBL/GenBank/DDBJ databases">
        <authorList>
            <person name="Mo P."/>
        </authorList>
    </citation>
    <scope>NUCLEOTIDE SEQUENCE [LARGE SCALE GENOMIC DNA]</scope>
    <source>
        <strain evidence="3">HUAS 3-15</strain>
    </source>
</reference>
<feature type="domain" description="VOC" evidence="1">
    <location>
        <begin position="4"/>
        <end position="130"/>
    </location>
</feature>
<evidence type="ECO:0000259" key="1">
    <source>
        <dbReference type="PROSITE" id="PS51819"/>
    </source>
</evidence>
<dbReference type="InterPro" id="IPR029068">
    <property type="entry name" value="Glyas_Bleomycin-R_OHBP_Dase"/>
</dbReference>
<dbReference type="PROSITE" id="PS51819">
    <property type="entry name" value="VOC"/>
    <property type="match status" value="1"/>
</dbReference>
<dbReference type="InterPro" id="IPR037523">
    <property type="entry name" value="VOC_core"/>
</dbReference>
<accession>A0ABY7QAZ9</accession>
<proteinExistence type="predicted"/>
<keyword evidence="3" id="KW-1185">Reference proteome</keyword>
<dbReference type="PANTHER" id="PTHR36437:SF2">
    <property type="entry name" value="GLYOXALASE_BLEOMYCIN RESISTANCE PROTEIN_DIOXYGENASE"/>
    <property type="match status" value="1"/>
</dbReference>
<dbReference type="PANTHER" id="PTHR36437">
    <property type="entry name" value="GLYOXALASE/BLEOMYCIN RESISTANCE PROTEIN/DIOXYGENASE"/>
    <property type="match status" value="1"/>
</dbReference>
<dbReference type="Gene3D" id="3.10.180.10">
    <property type="entry name" value="2,3-Dihydroxybiphenyl 1,2-Dioxygenase, domain 1"/>
    <property type="match status" value="1"/>
</dbReference>
<dbReference type="SUPFAM" id="SSF54593">
    <property type="entry name" value="Glyoxalase/Bleomycin resistance protein/Dihydroxybiphenyl dioxygenase"/>
    <property type="match status" value="1"/>
</dbReference>
<organism evidence="2 3">
    <name type="scientific">Kitasatospora cathayae</name>
    <dbReference type="NCBI Taxonomy" id="3004092"/>
    <lineage>
        <taxon>Bacteria</taxon>
        <taxon>Bacillati</taxon>
        <taxon>Actinomycetota</taxon>
        <taxon>Actinomycetes</taxon>
        <taxon>Kitasatosporales</taxon>
        <taxon>Streptomycetaceae</taxon>
        <taxon>Kitasatospora</taxon>
    </lineage>
</organism>
<evidence type="ECO:0000313" key="2">
    <source>
        <dbReference type="EMBL" id="WBP89827.1"/>
    </source>
</evidence>
<gene>
    <name evidence="2" type="ORF">O1G21_30895</name>
</gene>
<name>A0ABY7QAZ9_9ACTN</name>
<protein>
    <submittedName>
        <fullName evidence="2">VOC family protein</fullName>
    </submittedName>
</protein>
<sequence>MDWKLEVVVVPVADVDRAKLFYEEQAGFTVDHDTRLRDGVRVVQLTPPGSRCSIVVGSGLIDAAPGSVKGLQLVVTDIEKAHAELAARGVEVSPVQHFVAGARVNGHGEAWNNFVFFNDPDGNGWAVQEVPDIREAHEFQEASAAAV</sequence>
<dbReference type="RefSeq" id="WP_270148293.1">
    <property type="nucleotide sequence ID" value="NZ_CP115450.1"/>
</dbReference>
<evidence type="ECO:0000313" key="3">
    <source>
        <dbReference type="Proteomes" id="UP001212821"/>
    </source>
</evidence>
<dbReference type="Proteomes" id="UP001212821">
    <property type="component" value="Chromosome"/>
</dbReference>
<dbReference type="Pfam" id="PF00903">
    <property type="entry name" value="Glyoxalase"/>
    <property type="match status" value="1"/>
</dbReference>
<dbReference type="InterPro" id="IPR004360">
    <property type="entry name" value="Glyas_Fos-R_dOase_dom"/>
</dbReference>
<dbReference type="EMBL" id="CP115450">
    <property type="protein sequence ID" value="WBP89827.1"/>
    <property type="molecule type" value="Genomic_DNA"/>
</dbReference>